<sequence>MARPLSEEKRQALLNAAADFVASLGTGASTAKIAKAAGVSEGTLFTYFPTKDDLLNQLFLEIEADLTNTMLAPYPAGASTKDRLFAVWNRLIDWGLAHATARKALRQLKVSDRVTAESRGRCHAMQLDARAMVEECLAGHAAPDRIAFYIDTILFDLADISINAITAKPEESDAIRQAGFDLFWNGSAA</sequence>
<evidence type="ECO:0000256" key="2">
    <source>
        <dbReference type="PROSITE-ProRule" id="PRU00335"/>
    </source>
</evidence>
<dbReference type="PANTHER" id="PTHR30055">
    <property type="entry name" value="HTH-TYPE TRANSCRIPTIONAL REGULATOR RUTR"/>
    <property type="match status" value="1"/>
</dbReference>
<dbReference type="PANTHER" id="PTHR30055:SF222">
    <property type="entry name" value="REGULATORY PROTEIN"/>
    <property type="match status" value="1"/>
</dbReference>
<feature type="DNA-binding region" description="H-T-H motif" evidence="2">
    <location>
        <begin position="29"/>
        <end position="48"/>
    </location>
</feature>
<organism evidence="4 5">
    <name type="scientific">Ensifer adhaerens</name>
    <name type="common">Sinorhizobium morelense</name>
    <dbReference type="NCBI Taxonomy" id="106592"/>
    <lineage>
        <taxon>Bacteria</taxon>
        <taxon>Pseudomonadati</taxon>
        <taxon>Pseudomonadota</taxon>
        <taxon>Alphaproteobacteria</taxon>
        <taxon>Hyphomicrobiales</taxon>
        <taxon>Rhizobiaceae</taxon>
        <taxon>Sinorhizobium/Ensifer group</taxon>
        <taxon>Ensifer</taxon>
    </lineage>
</organism>
<dbReference type="EMBL" id="LGAP01000007">
    <property type="protein sequence ID" value="KOF18468.1"/>
    <property type="molecule type" value="Genomic_DNA"/>
</dbReference>
<evidence type="ECO:0000313" key="5">
    <source>
        <dbReference type="Proteomes" id="UP000037425"/>
    </source>
</evidence>
<accession>A0A0L8BV57</accession>
<dbReference type="PATRIC" id="fig|106592.7.peg.7047"/>
<dbReference type="RefSeq" id="WP_053249427.1">
    <property type="nucleotide sequence ID" value="NZ_LGAP01000007.1"/>
</dbReference>
<dbReference type="AlphaFoldDB" id="A0A0L8BV57"/>
<dbReference type="SUPFAM" id="SSF46689">
    <property type="entry name" value="Homeodomain-like"/>
    <property type="match status" value="1"/>
</dbReference>
<dbReference type="PRINTS" id="PR00455">
    <property type="entry name" value="HTHTETR"/>
</dbReference>
<dbReference type="InterPro" id="IPR050109">
    <property type="entry name" value="HTH-type_TetR-like_transc_reg"/>
</dbReference>
<gene>
    <name evidence="4" type="ORF">AC244_13960</name>
</gene>
<comment type="caution">
    <text evidence="4">The sequence shown here is derived from an EMBL/GenBank/DDBJ whole genome shotgun (WGS) entry which is preliminary data.</text>
</comment>
<dbReference type="Gene3D" id="1.10.357.10">
    <property type="entry name" value="Tetracycline Repressor, domain 2"/>
    <property type="match status" value="1"/>
</dbReference>
<proteinExistence type="predicted"/>
<evidence type="ECO:0000256" key="1">
    <source>
        <dbReference type="ARBA" id="ARBA00023125"/>
    </source>
</evidence>
<dbReference type="GO" id="GO:0003677">
    <property type="term" value="F:DNA binding"/>
    <property type="evidence" value="ECO:0007669"/>
    <property type="project" value="UniProtKB-UniRule"/>
</dbReference>
<dbReference type="InterPro" id="IPR009057">
    <property type="entry name" value="Homeodomain-like_sf"/>
</dbReference>
<evidence type="ECO:0000259" key="3">
    <source>
        <dbReference type="PROSITE" id="PS50977"/>
    </source>
</evidence>
<dbReference type="Pfam" id="PF00440">
    <property type="entry name" value="TetR_N"/>
    <property type="match status" value="1"/>
</dbReference>
<protein>
    <submittedName>
        <fullName evidence="4">TetR family transcriptional regulator</fullName>
    </submittedName>
</protein>
<reference evidence="5" key="1">
    <citation type="submission" date="2015-07" db="EMBL/GenBank/DDBJ databases">
        <title>Whole genome sequence of an Ensifer adhaerens strain isolated from a cave pool in the Wind Cave National Park.</title>
        <authorList>
            <person name="Eng W.W.H."/>
            <person name="Gan H.M."/>
            <person name="Barton H.A."/>
            <person name="Savka M.A."/>
        </authorList>
    </citation>
    <scope>NUCLEOTIDE SEQUENCE [LARGE SCALE GENOMIC DNA]</scope>
    <source>
        <strain evidence="5">SD006</strain>
    </source>
</reference>
<dbReference type="PROSITE" id="PS50977">
    <property type="entry name" value="HTH_TETR_2"/>
    <property type="match status" value="1"/>
</dbReference>
<feature type="domain" description="HTH tetR-type" evidence="3">
    <location>
        <begin position="7"/>
        <end position="66"/>
    </location>
</feature>
<dbReference type="Proteomes" id="UP000037425">
    <property type="component" value="Unassembled WGS sequence"/>
</dbReference>
<keyword evidence="1 2" id="KW-0238">DNA-binding</keyword>
<dbReference type="OrthoDB" id="63332at2"/>
<evidence type="ECO:0000313" key="4">
    <source>
        <dbReference type="EMBL" id="KOF18468.1"/>
    </source>
</evidence>
<name>A0A0L8BV57_ENSAD</name>
<dbReference type="InterPro" id="IPR001647">
    <property type="entry name" value="HTH_TetR"/>
</dbReference>